<dbReference type="PANTHER" id="PTHR46165">
    <property type="entry name" value="SET AND MYND DOMAIN-CONTAINING PROTEIN 4"/>
    <property type="match status" value="1"/>
</dbReference>
<evidence type="ECO:0008006" key="7">
    <source>
        <dbReference type="Google" id="ProtNLM"/>
    </source>
</evidence>
<dbReference type="SUPFAM" id="SSF48452">
    <property type="entry name" value="TPR-like"/>
    <property type="match status" value="1"/>
</dbReference>
<evidence type="ECO:0000313" key="5">
    <source>
        <dbReference type="EMBL" id="KAF7256580.1"/>
    </source>
</evidence>
<evidence type="ECO:0000256" key="1">
    <source>
        <dbReference type="ARBA" id="ARBA00022603"/>
    </source>
</evidence>
<keyword evidence="6" id="KW-1185">Reference proteome</keyword>
<comment type="caution">
    <text evidence="5">The sequence shown here is derived from an EMBL/GenBank/DDBJ whole genome shotgun (WGS) entry which is preliminary data.</text>
</comment>
<dbReference type="OrthoDB" id="5945798at2759"/>
<dbReference type="GO" id="GO:0005634">
    <property type="term" value="C:nucleus"/>
    <property type="evidence" value="ECO:0007669"/>
    <property type="project" value="TreeGrafter"/>
</dbReference>
<reference evidence="5" key="1">
    <citation type="submission" date="2019-07" db="EMBL/GenBank/DDBJ databases">
        <title>Annotation for the trematode Paragonimus miyazaki's.</title>
        <authorList>
            <person name="Choi Y.-J."/>
        </authorList>
    </citation>
    <scope>NUCLEOTIDE SEQUENCE</scope>
    <source>
        <strain evidence="5">Japan</strain>
    </source>
</reference>
<dbReference type="GO" id="GO:0032259">
    <property type="term" value="P:methylation"/>
    <property type="evidence" value="ECO:0007669"/>
    <property type="project" value="UniProtKB-KW"/>
</dbReference>
<accession>A0A8S9YU29</accession>
<dbReference type="InterPro" id="IPR052097">
    <property type="entry name" value="SET-MYND_domain_protein"/>
</dbReference>
<keyword evidence="3" id="KW-0949">S-adenosyl-L-methionine</keyword>
<dbReference type="PANTHER" id="PTHR46165:SF6">
    <property type="entry name" value="SET AND MYND DOMAIN-CONTAINING PROTEIN 4-LIKE PROTEIN"/>
    <property type="match status" value="1"/>
</dbReference>
<sequence length="620" mass="70006">MGPKNTTLRVPPELTHYPSEAPRHQSNAMSETPMKLAPVGMIRPRLHQDFQRFCQLAATVVMETWNTTEESNECETTSEPCLWPAEFARCMTDFERVSVLMRHSTIRQFNLLPADQTPDCRSSLKCDSKSDELRDQGNCAWQRRQIPQALSHYTKAIFYAASSERRALALVNRSCVLAHVGAHQAVLDDTAYARTEFFETRNVIRGLSDLRHVNSLVDRGVERCDSLSRAARSAIELTGRCGERNPSLHVHHPDPPALVPGSLVTGADQRLECQHPWMTNCLSVGWLPTRPKLHDVSLLWQNTVAAVFLTHCLKAGGYRLDWDDNCLLNPSGDTLLVDEQPLPTSWTAACMLQQLLALSYAGQDVTCTTYVNRNSDVPDIPEVIWDRIQVDKLGKALYPIIGLRTVSCDSNTHTVHMADGVCALFTLKPIKCGELFSRTRSGQFVEYDRMESQNRLRCNYLIEDCRCVICRENWSTESPSPMFCCPQCQDIIPLIVTDSGDLSSEKSCSCPHADLSSILQRYSKSVQEAEEELIRIPFYYQCLVFHQFPRQLLDKHISFLVRMLGSDELNGVLVRPSQSLCKLQNLLRQLLALRHGCCVTETDLVRTNNEELDCSNCLIS</sequence>
<evidence type="ECO:0000313" key="6">
    <source>
        <dbReference type="Proteomes" id="UP000822476"/>
    </source>
</evidence>
<gene>
    <name evidence="5" type="ORF">EG68_05964</name>
</gene>
<evidence type="ECO:0000256" key="3">
    <source>
        <dbReference type="ARBA" id="ARBA00022691"/>
    </source>
</evidence>
<dbReference type="GO" id="GO:0008168">
    <property type="term" value="F:methyltransferase activity"/>
    <property type="evidence" value="ECO:0007669"/>
    <property type="project" value="UniProtKB-KW"/>
</dbReference>
<keyword evidence="2" id="KW-0808">Transferase</keyword>
<dbReference type="AlphaFoldDB" id="A0A8S9YU29"/>
<keyword evidence="1" id="KW-0489">Methyltransferase</keyword>
<evidence type="ECO:0000256" key="4">
    <source>
        <dbReference type="SAM" id="MobiDB-lite"/>
    </source>
</evidence>
<feature type="region of interest" description="Disordered" evidence="4">
    <location>
        <begin position="1"/>
        <end position="28"/>
    </location>
</feature>
<organism evidence="5 6">
    <name type="scientific">Paragonimus skrjabini miyazakii</name>
    <dbReference type="NCBI Taxonomy" id="59628"/>
    <lineage>
        <taxon>Eukaryota</taxon>
        <taxon>Metazoa</taxon>
        <taxon>Spiralia</taxon>
        <taxon>Lophotrochozoa</taxon>
        <taxon>Platyhelminthes</taxon>
        <taxon>Trematoda</taxon>
        <taxon>Digenea</taxon>
        <taxon>Plagiorchiida</taxon>
        <taxon>Troglotremata</taxon>
        <taxon>Troglotrematidae</taxon>
        <taxon>Paragonimus</taxon>
    </lineage>
</organism>
<protein>
    <recommendedName>
        <fullName evidence="7">SET and MYND domain-containing protein 4</fullName>
    </recommendedName>
</protein>
<proteinExistence type="predicted"/>
<dbReference type="Proteomes" id="UP000822476">
    <property type="component" value="Unassembled WGS sequence"/>
</dbReference>
<dbReference type="GO" id="GO:0042826">
    <property type="term" value="F:histone deacetylase binding"/>
    <property type="evidence" value="ECO:0007669"/>
    <property type="project" value="TreeGrafter"/>
</dbReference>
<dbReference type="InterPro" id="IPR011990">
    <property type="entry name" value="TPR-like_helical_dom_sf"/>
</dbReference>
<dbReference type="EMBL" id="JTDE01003002">
    <property type="protein sequence ID" value="KAF7256580.1"/>
    <property type="molecule type" value="Genomic_DNA"/>
</dbReference>
<dbReference type="Gene3D" id="1.25.40.10">
    <property type="entry name" value="Tetratricopeptide repeat domain"/>
    <property type="match status" value="1"/>
</dbReference>
<dbReference type="GO" id="GO:0005737">
    <property type="term" value="C:cytoplasm"/>
    <property type="evidence" value="ECO:0007669"/>
    <property type="project" value="TreeGrafter"/>
</dbReference>
<name>A0A8S9YU29_9TREM</name>
<evidence type="ECO:0000256" key="2">
    <source>
        <dbReference type="ARBA" id="ARBA00022679"/>
    </source>
</evidence>